<proteinExistence type="predicted"/>
<name>A0A2N9HD50_FAGSY</name>
<feature type="region of interest" description="Disordered" evidence="1">
    <location>
        <begin position="1"/>
        <end position="22"/>
    </location>
</feature>
<evidence type="ECO:0000256" key="2">
    <source>
        <dbReference type="SAM" id="Phobius"/>
    </source>
</evidence>
<dbReference type="AlphaFoldDB" id="A0A2N9HD50"/>
<dbReference type="GO" id="GO:0030833">
    <property type="term" value="P:regulation of actin filament polymerization"/>
    <property type="evidence" value="ECO:0007669"/>
    <property type="project" value="InterPro"/>
</dbReference>
<evidence type="ECO:0000256" key="1">
    <source>
        <dbReference type="SAM" id="MobiDB-lite"/>
    </source>
</evidence>
<dbReference type="InterPro" id="IPR008081">
    <property type="entry name" value="Cytoplasmic_FMR1-int"/>
</dbReference>
<protein>
    <submittedName>
        <fullName evidence="3">Uncharacterized protein</fullName>
    </submittedName>
</protein>
<gene>
    <name evidence="3" type="ORF">FSB_LOCUS37396</name>
</gene>
<keyword evidence="2" id="KW-1133">Transmembrane helix</keyword>
<evidence type="ECO:0000313" key="3">
    <source>
        <dbReference type="EMBL" id="SPD09514.1"/>
    </source>
</evidence>
<feature type="transmembrane region" description="Helical" evidence="2">
    <location>
        <begin position="136"/>
        <end position="159"/>
    </location>
</feature>
<feature type="transmembrane region" description="Helical" evidence="2">
    <location>
        <begin position="179"/>
        <end position="206"/>
    </location>
</feature>
<dbReference type="GO" id="GO:0031267">
    <property type="term" value="F:small GTPase binding"/>
    <property type="evidence" value="ECO:0007669"/>
    <property type="project" value="InterPro"/>
</dbReference>
<keyword evidence="2" id="KW-0472">Membrane</keyword>
<accession>A0A2N9HD50</accession>
<dbReference type="PANTHER" id="PTHR12195">
    <property type="entry name" value="CYTOPLASMIC FMR1-INTERACTING PROTEIN-RELATED"/>
    <property type="match status" value="1"/>
</dbReference>
<dbReference type="EMBL" id="OIVN01003212">
    <property type="protein sequence ID" value="SPD09514.1"/>
    <property type="molecule type" value="Genomic_DNA"/>
</dbReference>
<dbReference type="Pfam" id="PF05994">
    <property type="entry name" value="FragX_IP"/>
    <property type="match status" value="2"/>
</dbReference>
<organism evidence="3">
    <name type="scientific">Fagus sylvatica</name>
    <name type="common">Beechnut</name>
    <dbReference type="NCBI Taxonomy" id="28930"/>
    <lineage>
        <taxon>Eukaryota</taxon>
        <taxon>Viridiplantae</taxon>
        <taxon>Streptophyta</taxon>
        <taxon>Embryophyta</taxon>
        <taxon>Tracheophyta</taxon>
        <taxon>Spermatophyta</taxon>
        <taxon>Magnoliopsida</taxon>
        <taxon>eudicotyledons</taxon>
        <taxon>Gunneridae</taxon>
        <taxon>Pentapetalae</taxon>
        <taxon>rosids</taxon>
        <taxon>fabids</taxon>
        <taxon>Fagales</taxon>
        <taxon>Fagaceae</taxon>
        <taxon>Fagus</taxon>
    </lineage>
</organism>
<reference evidence="3" key="1">
    <citation type="submission" date="2018-02" db="EMBL/GenBank/DDBJ databases">
        <authorList>
            <person name="Cohen D.B."/>
            <person name="Kent A.D."/>
        </authorList>
    </citation>
    <scope>NUCLEOTIDE SEQUENCE</scope>
</reference>
<feature type="compositionally biased region" description="Polar residues" evidence="1">
    <location>
        <begin position="10"/>
        <end position="22"/>
    </location>
</feature>
<sequence>MRTLSADWMANTSKSESELQSLQHGGEESKGNFFYPRPVAPTAAQIHCLQFLIYEVVSGGNLRKPGGLFGNSGSEIPVNDLKQLETFFYKLSFFLHILDYTATVASLSDLGFLWFREFYLESSRVIQSIFDLGCCYLLKFMAAAFWWLLGLISLAVFLFDCFLAALFHHHGCVDVVLGIFLWFFVGVVTTSFCCIAAASLLLLLLVHHLQHSRLIAVGSSPSTLSVVGSSPSTPLSRLLVHRLRHPRLGCWFTIFHNLISVVGSPPSTISAFEALRVLSNISFPIECSLPWMLVEYLLESQNAGLLESILMPFDIYNDSAQQALVVLKQRFLYDEIEAEVTADFPAPITGYFSLILAYNIRLLGICGICFSIY</sequence>
<keyword evidence="2" id="KW-0812">Transmembrane</keyword>